<reference evidence="1" key="2">
    <citation type="submission" date="2024-06" db="EMBL/GenBank/DDBJ databases">
        <authorList>
            <person name="Plum-Jensen L.E."/>
            <person name="Schramm A."/>
            <person name="Marshall I.P.G."/>
        </authorList>
    </citation>
    <scope>NUCLEOTIDE SEQUENCE</scope>
    <source>
        <strain evidence="1">Rat1</strain>
    </source>
</reference>
<gene>
    <name evidence="1" type="ORF">Q3M24_01850</name>
</gene>
<name>A0AAU8LWC0_9BACT</name>
<dbReference type="KEGG" id="eaj:Q3M24_01850"/>
<reference evidence="1" key="1">
    <citation type="journal article" date="2024" name="Syst. Appl. Microbiol.">
        <title>First single-strain enrichments of Electrothrix cable bacteria, description of E. aestuarii sp. nov. and E. rattekaaiensis sp. nov., and proposal of a cable bacteria taxonomy following the rules of the SeqCode.</title>
        <authorList>
            <person name="Plum-Jensen L.E."/>
            <person name="Schramm A."/>
            <person name="Marshall I.P.G."/>
        </authorList>
    </citation>
    <scope>NUCLEOTIDE SEQUENCE</scope>
    <source>
        <strain evidence="1">Rat1</strain>
    </source>
</reference>
<proteinExistence type="predicted"/>
<sequence>MTNQPLSKLQKHILTLAEQKEYVHYTDVLQSWYGFIPNRMTIRANQSAFTNHDHVRRKIRAARVGICKSFNRLAARGLVHRVHEPHHWSTVTLNKAKRG</sequence>
<accession>A0AAU8LWC0</accession>
<protein>
    <submittedName>
        <fullName evidence="1">Uncharacterized protein</fullName>
    </submittedName>
</protein>
<organism evidence="1">
    <name type="scientific">Candidatus Electrothrix aestuarii</name>
    <dbReference type="NCBI Taxonomy" id="3062594"/>
    <lineage>
        <taxon>Bacteria</taxon>
        <taxon>Pseudomonadati</taxon>
        <taxon>Thermodesulfobacteriota</taxon>
        <taxon>Desulfobulbia</taxon>
        <taxon>Desulfobulbales</taxon>
        <taxon>Desulfobulbaceae</taxon>
        <taxon>Candidatus Electrothrix</taxon>
    </lineage>
</organism>
<dbReference type="AlphaFoldDB" id="A0AAU8LWC0"/>
<dbReference type="EMBL" id="CP159373">
    <property type="protein sequence ID" value="XCN73519.1"/>
    <property type="molecule type" value="Genomic_DNA"/>
</dbReference>
<evidence type="ECO:0000313" key="1">
    <source>
        <dbReference type="EMBL" id="XCN73519.1"/>
    </source>
</evidence>